<protein>
    <submittedName>
        <fullName evidence="1">Uncharacterized protein</fullName>
    </submittedName>
</protein>
<gene>
    <name evidence="1" type="ORF">ACLA_003660</name>
</gene>
<dbReference type="Proteomes" id="UP000006701">
    <property type="component" value="Unassembled WGS sequence"/>
</dbReference>
<dbReference type="KEGG" id="act:ACLA_003660"/>
<proteinExistence type="predicted"/>
<organism evidence="1 2">
    <name type="scientific">Aspergillus clavatus (strain ATCC 1007 / CBS 513.65 / DSM 816 / NCTC 3887 / NRRL 1 / QM 1276 / 107)</name>
    <dbReference type="NCBI Taxonomy" id="344612"/>
    <lineage>
        <taxon>Eukaryota</taxon>
        <taxon>Fungi</taxon>
        <taxon>Dikarya</taxon>
        <taxon>Ascomycota</taxon>
        <taxon>Pezizomycotina</taxon>
        <taxon>Eurotiomycetes</taxon>
        <taxon>Eurotiomycetidae</taxon>
        <taxon>Eurotiales</taxon>
        <taxon>Aspergillaceae</taxon>
        <taxon>Aspergillus</taxon>
        <taxon>Aspergillus subgen. Fumigati</taxon>
    </lineage>
</organism>
<dbReference type="RefSeq" id="XP_001276379.1">
    <property type="nucleotide sequence ID" value="XM_001276378.1"/>
</dbReference>
<name>A1C5I5_ASPCL</name>
<accession>A1C5I5</accession>
<dbReference type="EMBL" id="DS027004">
    <property type="protein sequence ID" value="EAW14953.1"/>
    <property type="molecule type" value="Genomic_DNA"/>
</dbReference>
<dbReference type="GeneID" id="4708427"/>
<sequence>MTPVVIGEEYFPSLEVQSDEEILDFIHENIMTFFHLQSTVYILAEKLAEEIILQED</sequence>
<reference evidence="1 2" key="1">
    <citation type="journal article" date="2008" name="PLoS Genet.">
        <title>Genomic islands in the pathogenic filamentous fungus Aspergillus fumigatus.</title>
        <authorList>
            <person name="Fedorova N.D."/>
            <person name="Khaldi N."/>
            <person name="Joardar V.S."/>
            <person name="Maiti R."/>
            <person name="Amedeo P."/>
            <person name="Anderson M.J."/>
            <person name="Crabtree J."/>
            <person name="Silva J.C."/>
            <person name="Badger J.H."/>
            <person name="Albarraq A."/>
            <person name="Angiuoli S."/>
            <person name="Bussey H."/>
            <person name="Bowyer P."/>
            <person name="Cotty P.J."/>
            <person name="Dyer P.S."/>
            <person name="Egan A."/>
            <person name="Galens K."/>
            <person name="Fraser-Liggett C.M."/>
            <person name="Haas B.J."/>
            <person name="Inman J.M."/>
            <person name="Kent R."/>
            <person name="Lemieux S."/>
            <person name="Malavazi I."/>
            <person name="Orvis J."/>
            <person name="Roemer T."/>
            <person name="Ronning C.M."/>
            <person name="Sundaram J.P."/>
            <person name="Sutton G."/>
            <person name="Turner G."/>
            <person name="Venter J.C."/>
            <person name="White O.R."/>
            <person name="Whitty B.R."/>
            <person name="Youngman P."/>
            <person name="Wolfe K.H."/>
            <person name="Goldman G.H."/>
            <person name="Wortman J.R."/>
            <person name="Jiang B."/>
            <person name="Denning D.W."/>
            <person name="Nierman W.C."/>
        </authorList>
    </citation>
    <scope>NUCLEOTIDE SEQUENCE [LARGE SCALE GENOMIC DNA]</scope>
    <source>
        <strain evidence="2">ATCC 1007 / CBS 513.65 / DSM 816 / NCTC 3887 / NRRL 1</strain>
    </source>
</reference>
<dbReference type="SUPFAM" id="SSF54373">
    <property type="entry name" value="FAD-linked reductases, C-terminal domain"/>
    <property type="match status" value="1"/>
</dbReference>
<dbReference type="HOGENOM" id="CLU_3013768_0_0_1"/>
<keyword evidence="2" id="KW-1185">Reference proteome</keyword>
<dbReference type="AlphaFoldDB" id="A1C5I5"/>
<dbReference type="OrthoDB" id="4509222at2759"/>
<evidence type="ECO:0000313" key="2">
    <source>
        <dbReference type="Proteomes" id="UP000006701"/>
    </source>
</evidence>
<evidence type="ECO:0000313" key="1">
    <source>
        <dbReference type="EMBL" id="EAW14953.1"/>
    </source>
</evidence>
<dbReference type="Gene3D" id="3.30.410.40">
    <property type="match status" value="1"/>
</dbReference>
<dbReference type="VEuPathDB" id="FungiDB:ACLA_003660"/>